<dbReference type="EMBL" id="CP027665">
    <property type="protein sequence ID" value="AVO37079.1"/>
    <property type="molecule type" value="Genomic_DNA"/>
</dbReference>
<protein>
    <recommendedName>
        <fullName evidence="3">Pilus assembly protein PilP</fullName>
    </recommendedName>
</protein>
<dbReference type="KEGG" id="thas:C6Y53_04730"/>
<name>A0A2S0MMH6_9RHOB</name>
<organism evidence="1 2">
    <name type="scientific">Pukyongiella litopenaei</name>
    <dbReference type="NCBI Taxonomy" id="2605946"/>
    <lineage>
        <taxon>Bacteria</taxon>
        <taxon>Pseudomonadati</taxon>
        <taxon>Pseudomonadota</taxon>
        <taxon>Alphaproteobacteria</taxon>
        <taxon>Rhodobacterales</taxon>
        <taxon>Paracoccaceae</taxon>
        <taxon>Pukyongiella</taxon>
    </lineage>
</organism>
<dbReference type="AlphaFoldDB" id="A0A2S0MMH6"/>
<evidence type="ECO:0000313" key="2">
    <source>
        <dbReference type="Proteomes" id="UP000237655"/>
    </source>
</evidence>
<evidence type="ECO:0008006" key="3">
    <source>
        <dbReference type="Google" id="ProtNLM"/>
    </source>
</evidence>
<gene>
    <name evidence="1" type="ORF">C6Y53_04730</name>
</gene>
<sequence length="85" mass="9083">MANATPSNVAAMATKKKIVDRNETVLIGLFGPTTRMEALMRLPGGRIRTVKNGTSILSGRVVAIDERGVHLLRRGEVVLIGMPGT</sequence>
<proteinExistence type="predicted"/>
<dbReference type="RefSeq" id="WP_106471393.1">
    <property type="nucleotide sequence ID" value="NZ_CP027665.1"/>
</dbReference>
<accession>A0A2S0MMH6</accession>
<keyword evidence="2" id="KW-1185">Reference proteome</keyword>
<evidence type="ECO:0000313" key="1">
    <source>
        <dbReference type="EMBL" id="AVO37079.1"/>
    </source>
</evidence>
<dbReference type="Proteomes" id="UP000237655">
    <property type="component" value="Chromosome"/>
</dbReference>
<reference evidence="2" key="1">
    <citation type="submission" date="2018-03" db="EMBL/GenBank/DDBJ databases">
        <title>Genomic analysis of the strain SH-1 isolated from shrimp intestine.</title>
        <authorList>
            <person name="Kim Y.-S."/>
            <person name="Kim S.-E."/>
            <person name="Kim K.-H."/>
        </authorList>
    </citation>
    <scope>NUCLEOTIDE SEQUENCE [LARGE SCALE GENOMIC DNA]</scope>
    <source>
        <strain evidence="2">SH-1</strain>
    </source>
</reference>